<dbReference type="SMART" id="SM00895">
    <property type="entry name" value="FCD"/>
    <property type="match status" value="1"/>
</dbReference>
<evidence type="ECO:0000256" key="1">
    <source>
        <dbReference type="ARBA" id="ARBA00023015"/>
    </source>
</evidence>
<accession>A0A1Y5Y8T2</accession>
<dbReference type="InterPro" id="IPR000524">
    <property type="entry name" value="Tscrpt_reg_HTH_GntR"/>
</dbReference>
<dbReference type="CDD" id="cd07377">
    <property type="entry name" value="WHTH_GntR"/>
    <property type="match status" value="1"/>
</dbReference>
<reference evidence="5 6" key="1">
    <citation type="submission" date="2017-04" db="EMBL/GenBank/DDBJ databases">
        <authorList>
            <person name="Afonso C.L."/>
            <person name="Miller P.J."/>
            <person name="Scott M.A."/>
            <person name="Spackman E."/>
            <person name="Goraichik I."/>
            <person name="Dimitrov K.M."/>
            <person name="Suarez D.L."/>
            <person name="Swayne D.E."/>
        </authorList>
    </citation>
    <scope>NUCLEOTIDE SEQUENCE [LARGE SCALE GENOMIC DNA]</scope>
    <source>
        <strain evidence="5 6">DSM 43828</strain>
    </source>
</reference>
<dbReference type="Gene3D" id="1.10.10.10">
    <property type="entry name" value="Winged helix-like DNA-binding domain superfamily/Winged helix DNA-binding domain"/>
    <property type="match status" value="1"/>
</dbReference>
<sequence>MPPSKTRAQAADQAVFRVVDGIKQMIVSGELLPGQQLRQEQMAATLGVSRLPVREGLRQLVSDGLVTHQHNVGFAVTRLSRSEFDQIYLMRRLLETEVIRSLPPPTSSQLTEISSLAEEVERAAADLDLARMRTRNSDFHFAIFRLSPLTLVVKEIARIWTWALPYHSVYLHDQSGRERILTEHRQMVAALTDGDLDGLVALMDTHRAGAETQLNLMLQAGAIARPSAG</sequence>
<keyword evidence="6" id="KW-1185">Reference proteome</keyword>
<dbReference type="OrthoDB" id="3367236at2"/>
<dbReference type="SUPFAM" id="SSF48008">
    <property type="entry name" value="GntR ligand-binding domain-like"/>
    <property type="match status" value="1"/>
</dbReference>
<dbReference type="AlphaFoldDB" id="A0A1Y5Y8T2"/>
<dbReference type="Pfam" id="PF07729">
    <property type="entry name" value="FCD"/>
    <property type="match status" value="1"/>
</dbReference>
<keyword evidence="2 5" id="KW-0238">DNA-binding</keyword>
<name>A0A1Y5Y8T2_KIBAR</name>
<dbReference type="InterPro" id="IPR036388">
    <property type="entry name" value="WH-like_DNA-bd_sf"/>
</dbReference>
<dbReference type="InterPro" id="IPR011711">
    <property type="entry name" value="GntR_C"/>
</dbReference>
<dbReference type="PANTHER" id="PTHR43537">
    <property type="entry name" value="TRANSCRIPTIONAL REGULATOR, GNTR FAMILY"/>
    <property type="match status" value="1"/>
</dbReference>
<dbReference type="InterPro" id="IPR008920">
    <property type="entry name" value="TF_FadR/GntR_C"/>
</dbReference>
<dbReference type="Gene3D" id="1.20.120.530">
    <property type="entry name" value="GntR ligand-binding domain-like"/>
    <property type="match status" value="1"/>
</dbReference>
<dbReference type="RefSeq" id="WP_084434845.1">
    <property type="nucleotide sequence ID" value="NZ_FWXV01000022.1"/>
</dbReference>
<dbReference type="SMART" id="SM00345">
    <property type="entry name" value="HTH_GNTR"/>
    <property type="match status" value="1"/>
</dbReference>
<dbReference type="Proteomes" id="UP000192674">
    <property type="component" value="Unassembled WGS sequence"/>
</dbReference>
<dbReference type="Pfam" id="PF00392">
    <property type="entry name" value="GntR"/>
    <property type="match status" value="1"/>
</dbReference>
<evidence type="ECO:0000313" key="5">
    <source>
        <dbReference type="EMBL" id="SMD27284.1"/>
    </source>
</evidence>
<protein>
    <submittedName>
        <fullName evidence="5">DNA-binding transcriptional regulator, GntR family</fullName>
    </submittedName>
</protein>
<dbReference type="SUPFAM" id="SSF46785">
    <property type="entry name" value="Winged helix' DNA-binding domain"/>
    <property type="match status" value="1"/>
</dbReference>
<keyword evidence="3" id="KW-0804">Transcription</keyword>
<organism evidence="5 6">
    <name type="scientific">Kibdelosporangium aridum</name>
    <dbReference type="NCBI Taxonomy" id="2030"/>
    <lineage>
        <taxon>Bacteria</taxon>
        <taxon>Bacillati</taxon>
        <taxon>Actinomycetota</taxon>
        <taxon>Actinomycetes</taxon>
        <taxon>Pseudonocardiales</taxon>
        <taxon>Pseudonocardiaceae</taxon>
        <taxon>Kibdelosporangium</taxon>
    </lineage>
</organism>
<gene>
    <name evidence="5" type="ORF">SAMN05661093_10887</name>
</gene>
<dbReference type="PANTHER" id="PTHR43537:SF45">
    <property type="entry name" value="GNTR FAMILY REGULATORY PROTEIN"/>
    <property type="match status" value="1"/>
</dbReference>
<evidence type="ECO:0000256" key="3">
    <source>
        <dbReference type="ARBA" id="ARBA00023163"/>
    </source>
</evidence>
<keyword evidence="1" id="KW-0805">Transcription regulation</keyword>
<evidence type="ECO:0000256" key="2">
    <source>
        <dbReference type="ARBA" id="ARBA00023125"/>
    </source>
</evidence>
<dbReference type="GO" id="GO:0003700">
    <property type="term" value="F:DNA-binding transcription factor activity"/>
    <property type="evidence" value="ECO:0007669"/>
    <property type="project" value="InterPro"/>
</dbReference>
<dbReference type="PROSITE" id="PS50949">
    <property type="entry name" value="HTH_GNTR"/>
    <property type="match status" value="1"/>
</dbReference>
<dbReference type="EMBL" id="FWXV01000022">
    <property type="protein sequence ID" value="SMD27284.1"/>
    <property type="molecule type" value="Genomic_DNA"/>
</dbReference>
<evidence type="ECO:0000313" key="6">
    <source>
        <dbReference type="Proteomes" id="UP000192674"/>
    </source>
</evidence>
<feature type="domain" description="HTH gntR-type" evidence="4">
    <location>
        <begin position="12"/>
        <end position="79"/>
    </location>
</feature>
<evidence type="ECO:0000259" key="4">
    <source>
        <dbReference type="PROSITE" id="PS50949"/>
    </source>
</evidence>
<dbReference type="GO" id="GO:0003677">
    <property type="term" value="F:DNA binding"/>
    <property type="evidence" value="ECO:0007669"/>
    <property type="project" value="UniProtKB-KW"/>
</dbReference>
<dbReference type="InterPro" id="IPR036390">
    <property type="entry name" value="WH_DNA-bd_sf"/>
</dbReference>
<proteinExistence type="predicted"/>